<name>A0A2K5R7V2_CEBIM</name>
<sequence>MEGVLSKWTNYLSGWQPQWFLLCGGILSCHDFPEDAWEGFCKIQIHSVDNTCMDLIIPGEQYFYLKARSEAKRQWWLVALESANACLTDSRTQKEKEFAENPENLKTKMSELRLYYDLVHQVDKTKKVTTTSVSNSEEGSDEGILLKSTCNMFLKTLEECTQITNAAFISELLYRTPPGSPQLTIRNSLGRQMELRNCENGSLNMEINDDEETLMKNKNSLYLKSAEVDCSIANEENTDGNITVQGEIMKEDGVENMENHDNNLTQSGSDSSSCSPESLWEEGKEVIPTFYSTMNTSFSDSELLEDSGIPTEAFLVSCYAVVPVHDKVGTMVFAPVKKDLAGNIKQFATLRKIVLHDASAAQLRNSATEAFLWLKRGLKFLEGFLTEVKNGEKDIQTALSNAYGKTRRRHYGWVVQGVFALALRAASSYEDFVAVLTIEEGDHQKAFSVGMHRDLSLYLPAMEKQLAILDTLHEVHGLESDEAV</sequence>
<evidence type="ECO:0000313" key="5">
    <source>
        <dbReference type="Proteomes" id="UP000233040"/>
    </source>
</evidence>
<feature type="domain" description="Glycolipid transfer protein" evidence="3">
    <location>
        <begin position="309"/>
        <end position="436"/>
    </location>
</feature>
<dbReference type="PANTHER" id="PTHR10219:SF25">
    <property type="entry name" value="PLECKSTRIN HOMOLOGY DOMAIN-CONTAINING FAMILY A MEMBER 8"/>
    <property type="match status" value="1"/>
</dbReference>
<evidence type="ECO:0000259" key="3">
    <source>
        <dbReference type="Pfam" id="PF08718"/>
    </source>
</evidence>
<evidence type="ECO:0000256" key="2">
    <source>
        <dbReference type="SAM" id="MobiDB-lite"/>
    </source>
</evidence>
<protein>
    <recommendedName>
        <fullName evidence="3">Glycolipid transfer protein domain-containing protein</fullName>
    </recommendedName>
</protein>
<feature type="region of interest" description="Disordered" evidence="2">
    <location>
        <begin position="258"/>
        <end position="278"/>
    </location>
</feature>
<dbReference type="PROSITE" id="PS51257">
    <property type="entry name" value="PROKAR_LIPOPROTEIN"/>
    <property type="match status" value="1"/>
</dbReference>
<dbReference type="SUPFAM" id="SSF110004">
    <property type="entry name" value="Glycolipid transfer protein, GLTP"/>
    <property type="match status" value="1"/>
</dbReference>
<dbReference type="GO" id="GO:1902387">
    <property type="term" value="F:ceramide 1-phosphate binding"/>
    <property type="evidence" value="ECO:0007669"/>
    <property type="project" value="TreeGrafter"/>
</dbReference>
<dbReference type="InterPro" id="IPR036497">
    <property type="entry name" value="GLTP_sf"/>
</dbReference>
<dbReference type="FunFam" id="1.10.3520.10:FF:000001">
    <property type="entry name" value="Pleckstrin domain-containing family A member 8"/>
    <property type="match status" value="1"/>
</dbReference>
<dbReference type="Gene3D" id="2.30.29.30">
    <property type="entry name" value="Pleckstrin-homology domain (PH domain)/Phosphotyrosine-binding domain (PTB)"/>
    <property type="match status" value="1"/>
</dbReference>
<dbReference type="Proteomes" id="UP000233040">
    <property type="component" value="Unassembled WGS sequence"/>
</dbReference>
<dbReference type="SUPFAM" id="SSF50729">
    <property type="entry name" value="PH domain-like"/>
    <property type="match status" value="1"/>
</dbReference>
<dbReference type="InterPro" id="IPR011993">
    <property type="entry name" value="PH-like_dom_sf"/>
</dbReference>
<dbReference type="AlphaFoldDB" id="A0A2K5R7V2"/>
<dbReference type="Ensembl" id="ENSCCAT00000041730.1">
    <property type="protein sequence ID" value="ENSCCAP00000024218.1"/>
    <property type="gene ID" value="ENSCCAG00000029863.1"/>
</dbReference>
<dbReference type="Pfam" id="PF08718">
    <property type="entry name" value="GLTP"/>
    <property type="match status" value="1"/>
</dbReference>
<keyword evidence="5" id="KW-1185">Reference proteome</keyword>
<dbReference type="GeneTree" id="ENSGT00940000157288"/>
<dbReference type="Gene3D" id="1.10.3520.10">
    <property type="entry name" value="Glycolipid transfer protein"/>
    <property type="match status" value="1"/>
</dbReference>
<reference evidence="4" key="2">
    <citation type="submission" date="2025-09" db="UniProtKB">
        <authorList>
            <consortium name="Ensembl"/>
        </authorList>
    </citation>
    <scope>IDENTIFICATION</scope>
</reference>
<keyword evidence="1" id="KW-0813">Transport</keyword>
<dbReference type="InterPro" id="IPR014830">
    <property type="entry name" value="Glycolipid_transfer_prot_dom"/>
</dbReference>
<organism evidence="4 5">
    <name type="scientific">Cebus imitator</name>
    <name type="common">Panamanian white-faced capuchin</name>
    <name type="synonym">Cebus capucinus imitator</name>
    <dbReference type="NCBI Taxonomy" id="2715852"/>
    <lineage>
        <taxon>Eukaryota</taxon>
        <taxon>Metazoa</taxon>
        <taxon>Chordata</taxon>
        <taxon>Craniata</taxon>
        <taxon>Vertebrata</taxon>
        <taxon>Euteleostomi</taxon>
        <taxon>Mammalia</taxon>
        <taxon>Eutheria</taxon>
        <taxon>Euarchontoglires</taxon>
        <taxon>Primates</taxon>
        <taxon>Haplorrhini</taxon>
        <taxon>Platyrrhini</taxon>
        <taxon>Cebidae</taxon>
        <taxon>Cebinae</taxon>
        <taxon>Cebus</taxon>
    </lineage>
</organism>
<evidence type="ECO:0000313" key="4">
    <source>
        <dbReference type="Ensembl" id="ENSCCAP00000024218.1"/>
    </source>
</evidence>
<dbReference type="STRING" id="9516.ENSCCAP00000024218"/>
<reference evidence="4" key="1">
    <citation type="submission" date="2025-08" db="UniProtKB">
        <authorList>
            <consortium name="Ensembl"/>
        </authorList>
    </citation>
    <scope>IDENTIFICATION</scope>
</reference>
<evidence type="ECO:0000256" key="1">
    <source>
        <dbReference type="ARBA" id="ARBA00022448"/>
    </source>
</evidence>
<dbReference type="PANTHER" id="PTHR10219">
    <property type="entry name" value="GLYCOLIPID TRANSFER PROTEIN-RELATED"/>
    <property type="match status" value="1"/>
</dbReference>
<dbReference type="GO" id="GO:0016020">
    <property type="term" value="C:membrane"/>
    <property type="evidence" value="ECO:0007669"/>
    <property type="project" value="TreeGrafter"/>
</dbReference>
<dbReference type="GO" id="GO:0005829">
    <property type="term" value="C:cytosol"/>
    <property type="evidence" value="ECO:0007669"/>
    <property type="project" value="TreeGrafter"/>
</dbReference>
<accession>A0A2K5R7V2</accession>
<feature type="compositionally biased region" description="Low complexity" evidence="2">
    <location>
        <begin position="267"/>
        <end position="278"/>
    </location>
</feature>
<dbReference type="GO" id="GO:1902388">
    <property type="term" value="F:ceramide 1-phosphate transfer activity"/>
    <property type="evidence" value="ECO:0007669"/>
    <property type="project" value="TreeGrafter"/>
</dbReference>
<dbReference type="OMA" id="DSRTQKD"/>
<proteinExistence type="predicted"/>